<dbReference type="GO" id="GO:0006979">
    <property type="term" value="P:response to oxidative stress"/>
    <property type="evidence" value="ECO:0007669"/>
    <property type="project" value="TreeGrafter"/>
</dbReference>
<feature type="domain" description="Alkyl hydroperoxide reductase subunit C/ Thiol specific antioxidant" evidence="5">
    <location>
        <begin position="2"/>
        <end position="62"/>
    </location>
</feature>
<comment type="function">
    <text evidence="4">Thiol-specific peroxidase that catalyzes the reduction of hydrogen peroxide and organic hydroperoxides to water and alcohols, respectively. Plays a role in cell protection against oxidative stress by detoxifying peroxides.</text>
</comment>
<comment type="similarity">
    <text evidence="1">Belongs to the peroxiredoxin family. AhpC/Prx1 subfamily.</text>
</comment>
<name>A0A1Q2L4E5_9BACL</name>
<dbReference type="GO" id="GO:0045454">
    <property type="term" value="P:cell redox homeostasis"/>
    <property type="evidence" value="ECO:0007669"/>
    <property type="project" value="TreeGrafter"/>
</dbReference>
<dbReference type="GO" id="GO:0008379">
    <property type="term" value="F:thioredoxin peroxidase activity"/>
    <property type="evidence" value="ECO:0007669"/>
    <property type="project" value="TreeGrafter"/>
</dbReference>
<sequence>MAISVDQIHSHNVFSASLGTLPYPLLSDWHKTTVKDYGVFDEENEIAIRSCFLIDKQGQIAYQNTNFSASNPEDYKRLLEACENLSEK</sequence>
<evidence type="ECO:0000256" key="2">
    <source>
        <dbReference type="ARBA" id="ARBA00023002"/>
    </source>
</evidence>
<dbReference type="GO" id="GO:0033554">
    <property type="term" value="P:cellular response to stress"/>
    <property type="evidence" value="ECO:0007669"/>
    <property type="project" value="TreeGrafter"/>
</dbReference>
<dbReference type="KEGG" id="pmar:B0X71_19120"/>
<proteinExistence type="inferred from homology"/>
<keyword evidence="3" id="KW-1015">Disulfide bond</keyword>
<evidence type="ECO:0000256" key="3">
    <source>
        <dbReference type="ARBA" id="ARBA00023157"/>
    </source>
</evidence>
<dbReference type="GO" id="GO:0005829">
    <property type="term" value="C:cytosol"/>
    <property type="evidence" value="ECO:0007669"/>
    <property type="project" value="TreeGrafter"/>
</dbReference>
<dbReference type="EMBL" id="CP019641">
    <property type="protein sequence ID" value="AQQ55291.1"/>
    <property type="molecule type" value="Genomic_DNA"/>
</dbReference>
<dbReference type="Gene3D" id="3.40.30.10">
    <property type="entry name" value="Glutaredoxin"/>
    <property type="match status" value="1"/>
</dbReference>
<evidence type="ECO:0000313" key="6">
    <source>
        <dbReference type="EMBL" id="AQQ55291.1"/>
    </source>
</evidence>
<evidence type="ECO:0000313" key="7">
    <source>
        <dbReference type="Proteomes" id="UP000188184"/>
    </source>
</evidence>
<keyword evidence="2" id="KW-0560">Oxidoreductase</keyword>
<evidence type="ECO:0000259" key="5">
    <source>
        <dbReference type="Pfam" id="PF00578"/>
    </source>
</evidence>
<evidence type="ECO:0000256" key="1">
    <source>
        <dbReference type="ARBA" id="ARBA00009796"/>
    </source>
</evidence>
<keyword evidence="6" id="KW-0614">Plasmid</keyword>
<dbReference type="AlphaFoldDB" id="A0A1Q2L4E5"/>
<gene>
    <name evidence="6" type="ORF">B0X71_19120</name>
</gene>
<dbReference type="Pfam" id="PF00578">
    <property type="entry name" value="AhpC-TSA"/>
    <property type="match status" value="1"/>
</dbReference>
<dbReference type="InterPro" id="IPR036249">
    <property type="entry name" value="Thioredoxin-like_sf"/>
</dbReference>
<dbReference type="Proteomes" id="UP000188184">
    <property type="component" value="Plasmid unnamed1"/>
</dbReference>
<geneLocation type="plasmid" evidence="6 7">
    <name>unnamed1</name>
</geneLocation>
<organism evidence="6 7">
    <name type="scientific">Planococcus lenghuensis</name>
    <dbReference type="NCBI Taxonomy" id="2213202"/>
    <lineage>
        <taxon>Bacteria</taxon>
        <taxon>Bacillati</taxon>
        <taxon>Bacillota</taxon>
        <taxon>Bacilli</taxon>
        <taxon>Bacillales</taxon>
        <taxon>Caryophanaceae</taxon>
        <taxon>Planococcus</taxon>
    </lineage>
</organism>
<dbReference type="InterPro" id="IPR050217">
    <property type="entry name" value="Peroxiredoxin"/>
</dbReference>
<dbReference type="PANTHER" id="PTHR10681:SF128">
    <property type="entry name" value="THIOREDOXIN-DEPENDENT PEROXIDE REDUCTASE, MITOCHONDRIAL"/>
    <property type="match status" value="1"/>
</dbReference>
<accession>A0A1Q2L4E5</accession>
<reference evidence="6 7" key="1">
    <citation type="submission" date="2017-02" db="EMBL/GenBank/DDBJ databases">
        <title>The complete genomic sequence of a novel cold adapted crude oil-degrading bacterium Planococcus qaidamina Y42.</title>
        <authorList>
            <person name="Yang R."/>
        </authorList>
    </citation>
    <scope>NUCLEOTIDE SEQUENCE [LARGE SCALE GENOMIC DNA]</scope>
    <source>
        <strain evidence="6 7">Y42</strain>
        <plasmid evidence="6 7">unnamed1</plasmid>
    </source>
</reference>
<dbReference type="SUPFAM" id="SSF52833">
    <property type="entry name" value="Thioredoxin-like"/>
    <property type="match status" value="1"/>
</dbReference>
<protein>
    <recommendedName>
        <fullName evidence="5">Alkyl hydroperoxide reductase subunit C/ Thiol specific antioxidant domain-containing protein</fullName>
    </recommendedName>
</protein>
<evidence type="ECO:0000256" key="4">
    <source>
        <dbReference type="ARBA" id="ARBA00037420"/>
    </source>
</evidence>
<dbReference type="InterPro" id="IPR000866">
    <property type="entry name" value="AhpC/TSA"/>
</dbReference>
<dbReference type="GO" id="GO:0042744">
    <property type="term" value="P:hydrogen peroxide catabolic process"/>
    <property type="evidence" value="ECO:0007669"/>
    <property type="project" value="TreeGrafter"/>
</dbReference>
<dbReference type="PANTHER" id="PTHR10681">
    <property type="entry name" value="THIOREDOXIN PEROXIDASE"/>
    <property type="match status" value="1"/>
</dbReference>
<keyword evidence="7" id="KW-1185">Reference proteome</keyword>